<dbReference type="InterPro" id="IPR004509">
    <property type="entry name" value="Competence_ComEA_HhH"/>
</dbReference>
<dbReference type="NCBIfam" id="TIGR00426">
    <property type="entry name" value="competence protein ComEA helix-hairpin-helix repeat region"/>
    <property type="match status" value="1"/>
</dbReference>
<reference evidence="2 3" key="1">
    <citation type="submission" date="2017-02" db="EMBL/GenBank/DDBJ databases">
        <authorList>
            <person name="Peterson S.W."/>
        </authorList>
    </citation>
    <scope>NUCLEOTIDE SEQUENCE [LARGE SCALE GENOMIC DNA]</scope>
    <source>
        <strain evidence="2 3">CECT 9027</strain>
    </source>
</reference>
<keyword evidence="3" id="KW-1185">Reference proteome</keyword>
<gene>
    <name evidence="2" type="primary">comEA</name>
    <name evidence="2" type="ORF">VPAL9027_00788</name>
</gene>
<proteinExistence type="predicted"/>
<sequence length="98" mass="10524">MNVRIFFYTLLFVFSIAGSPAMADSPQTGDEIQVTVNVNTASAEELATLLSGVGLSKANAIVMYRDKNGPFESQDELSKVKGIGTATIAKNAQRLRVK</sequence>
<keyword evidence="1" id="KW-0732">Signal</keyword>
<evidence type="ECO:0000256" key="1">
    <source>
        <dbReference type="SAM" id="SignalP"/>
    </source>
</evidence>
<name>A0A1R4B1T8_9VIBR</name>
<dbReference type="Proteomes" id="UP000189475">
    <property type="component" value="Unassembled WGS sequence"/>
</dbReference>
<feature type="chain" id="PRO_5013181631" evidence="1">
    <location>
        <begin position="24"/>
        <end position="98"/>
    </location>
</feature>
<feature type="signal peptide" evidence="1">
    <location>
        <begin position="1"/>
        <end position="23"/>
    </location>
</feature>
<dbReference type="GO" id="GO:0015627">
    <property type="term" value="C:type II protein secretion system complex"/>
    <property type="evidence" value="ECO:0007669"/>
    <property type="project" value="TreeGrafter"/>
</dbReference>
<dbReference type="Gene3D" id="1.10.150.280">
    <property type="entry name" value="AF1531-like domain"/>
    <property type="match status" value="1"/>
</dbReference>
<evidence type="ECO:0000313" key="3">
    <source>
        <dbReference type="Proteomes" id="UP000189475"/>
    </source>
</evidence>
<dbReference type="PANTHER" id="PTHR21180">
    <property type="entry name" value="ENDONUCLEASE/EXONUCLEASE/PHOSPHATASE FAMILY DOMAIN-CONTAINING PROTEIN 1"/>
    <property type="match status" value="1"/>
</dbReference>
<accession>A0A1R4B1T8</accession>
<dbReference type="STRING" id="1918946.VPAL9027_00788"/>
<dbReference type="SUPFAM" id="SSF47781">
    <property type="entry name" value="RuvA domain 2-like"/>
    <property type="match status" value="1"/>
</dbReference>
<dbReference type="OrthoDB" id="7510573at2"/>
<dbReference type="InterPro" id="IPR051675">
    <property type="entry name" value="Endo/Exo/Phosphatase_dom_1"/>
</dbReference>
<dbReference type="PANTHER" id="PTHR21180:SF32">
    <property type="entry name" value="ENDONUCLEASE_EXONUCLEASE_PHOSPHATASE FAMILY DOMAIN-CONTAINING PROTEIN 1"/>
    <property type="match status" value="1"/>
</dbReference>
<dbReference type="AlphaFoldDB" id="A0A1R4B1T8"/>
<evidence type="ECO:0000313" key="2">
    <source>
        <dbReference type="EMBL" id="SJL82847.1"/>
    </source>
</evidence>
<dbReference type="InterPro" id="IPR010994">
    <property type="entry name" value="RuvA_2-like"/>
</dbReference>
<dbReference type="EMBL" id="FUFT01000002">
    <property type="protein sequence ID" value="SJL82847.1"/>
    <property type="molecule type" value="Genomic_DNA"/>
</dbReference>
<dbReference type="Pfam" id="PF12836">
    <property type="entry name" value="HHH_3"/>
    <property type="match status" value="1"/>
</dbReference>
<organism evidence="2 3">
    <name type="scientific">Vibrio palustris</name>
    <dbReference type="NCBI Taxonomy" id="1918946"/>
    <lineage>
        <taxon>Bacteria</taxon>
        <taxon>Pseudomonadati</taxon>
        <taxon>Pseudomonadota</taxon>
        <taxon>Gammaproteobacteria</taxon>
        <taxon>Vibrionales</taxon>
        <taxon>Vibrionaceae</taxon>
        <taxon>Vibrio</taxon>
    </lineage>
</organism>
<protein>
    <submittedName>
        <fullName evidence="2">ComE operon protein 1</fullName>
    </submittedName>
</protein>
<dbReference type="GO" id="GO:0015628">
    <property type="term" value="P:protein secretion by the type II secretion system"/>
    <property type="evidence" value="ECO:0007669"/>
    <property type="project" value="TreeGrafter"/>
</dbReference>